<dbReference type="KEGG" id="fpu:FPSE_06341"/>
<evidence type="ECO:0000313" key="2">
    <source>
        <dbReference type="Proteomes" id="UP000007978"/>
    </source>
</evidence>
<dbReference type="Proteomes" id="UP000007978">
    <property type="component" value="Unassembled WGS sequence"/>
</dbReference>
<dbReference type="GeneID" id="20364959"/>
<protein>
    <submittedName>
        <fullName evidence="1">Uncharacterized protein</fullName>
    </submittedName>
</protein>
<organism evidence="1 2">
    <name type="scientific">Fusarium pseudograminearum (strain CS3096)</name>
    <name type="common">Wheat and barley crown-rot fungus</name>
    <dbReference type="NCBI Taxonomy" id="1028729"/>
    <lineage>
        <taxon>Eukaryota</taxon>
        <taxon>Fungi</taxon>
        <taxon>Dikarya</taxon>
        <taxon>Ascomycota</taxon>
        <taxon>Pezizomycotina</taxon>
        <taxon>Sordariomycetes</taxon>
        <taxon>Hypocreomycetidae</taxon>
        <taxon>Hypocreales</taxon>
        <taxon>Nectriaceae</taxon>
        <taxon>Fusarium</taxon>
    </lineage>
</organism>
<accession>K3VH45</accession>
<sequence length="48" mass="5575">MQLYIIYIIINRPDLLPCGLTVRCNRYSIVIKKVGLSLSLTDKKCYLE</sequence>
<proteinExistence type="predicted"/>
<dbReference type="RefSeq" id="XP_009257734.1">
    <property type="nucleotide sequence ID" value="XM_009259459.1"/>
</dbReference>
<comment type="caution">
    <text evidence="1">The sequence shown here is derived from an EMBL/GenBank/DDBJ whole genome shotgun (WGS) entry which is preliminary data.</text>
</comment>
<evidence type="ECO:0000313" key="1">
    <source>
        <dbReference type="EMBL" id="EKJ73479.1"/>
    </source>
</evidence>
<dbReference type="EMBL" id="AFNW01000136">
    <property type="protein sequence ID" value="EKJ73479.1"/>
    <property type="molecule type" value="Genomic_DNA"/>
</dbReference>
<dbReference type="HOGENOM" id="CLU_3160067_0_0_1"/>
<reference evidence="1 2" key="1">
    <citation type="journal article" date="2012" name="PLoS Pathog.">
        <title>Comparative pathogenomics reveals horizontally acquired novel virulence genes in fungi infecting cereal hosts.</title>
        <authorList>
            <person name="Gardiner D.M."/>
            <person name="McDonald M.C."/>
            <person name="Covarelli L."/>
            <person name="Solomon P.S."/>
            <person name="Rusu A.G."/>
            <person name="Marshall M."/>
            <person name="Kazan K."/>
            <person name="Chakraborty S."/>
            <person name="McDonald B.A."/>
            <person name="Manners J.M."/>
        </authorList>
    </citation>
    <scope>NUCLEOTIDE SEQUENCE [LARGE SCALE GENOMIC DNA]</scope>
    <source>
        <strain evidence="1 2">CS3096</strain>
    </source>
</reference>
<dbReference type="AlphaFoldDB" id="K3VH45"/>
<keyword evidence="2" id="KW-1185">Reference proteome</keyword>
<gene>
    <name evidence="1" type="ORF">FPSE_06341</name>
</gene>
<name>K3VH45_FUSPC</name>